<evidence type="ECO:0008006" key="3">
    <source>
        <dbReference type="Google" id="ProtNLM"/>
    </source>
</evidence>
<evidence type="ECO:0000313" key="2">
    <source>
        <dbReference type="Proteomes" id="UP000030661"/>
    </source>
</evidence>
<dbReference type="InterPro" id="IPR018841">
    <property type="entry name" value="DUF2442"/>
</dbReference>
<protein>
    <recommendedName>
        <fullName evidence="3">DUF2442 domain-containing protein</fullName>
    </recommendedName>
</protein>
<organism evidence="1">
    <name type="scientific">Vecturithrix granuli</name>
    <dbReference type="NCBI Taxonomy" id="1499967"/>
    <lineage>
        <taxon>Bacteria</taxon>
        <taxon>Candidatus Moduliflexota</taxon>
        <taxon>Candidatus Vecturitrichia</taxon>
        <taxon>Candidatus Vecturitrichales</taxon>
        <taxon>Candidatus Vecturitrichaceae</taxon>
        <taxon>Candidatus Vecturithrix</taxon>
    </lineage>
</organism>
<sequence>MFTPVKVVALDNYRLWIEYADGVKGEVDLTYLVGKGVFSLWNDYSVFEKVYIGEGGEIIWNDRVDLCPDALYLKITGKRPDEVFPTLYKGKMYA</sequence>
<dbReference type="STRING" id="1499967.U27_04511"/>
<evidence type="ECO:0000313" key="1">
    <source>
        <dbReference type="EMBL" id="GAK57544.1"/>
    </source>
</evidence>
<dbReference type="Gene3D" id="3.30.2020.10">
    <property type="entry name" value="NE0471-like N-terminal domain"/>
    <property type="match status" value="1"/>
</dbReference>
<dbReference type="Pfam" id="PF10387">
    <property type="entry name" value="DUF2442"/>
    <property type="match status" value="1"/>
</dbReference>
<dbReference type="InterPro" id="IPR036782">
    <property type="entry name" value="NE0471-like_N"/>
</dbReference>
<accession>A0A081BYY9</accession>
<name>A0A081BYY9_VECG1</name>
<dbReference type="HOGENOM" id="CLU_153045_1_0_0"/>
<dbReference type="eggNOG" id="ENOG50337C3">
    <property type="taxonomic scope" value="Bacteria"/>
</dbReference>
<dbReference type="AlphaFoldDB" id="A0A081BYY9"/>
<reference evidence="1" key="1">
    <citation type="journal article" date="2015" name="PeerJ">
        <title>First genomic representation of candidate bacterial phylum KSB3 points to enhanced environmental sensing as a trigger of wastewater bulking.</title>
        <authorList>
            <person name="Sekiguchi Y."/>
            <person name="Ohashi A."/>
            <person name="Parks D.H."/>
            <person name="Yamauchi T."/>
            <person name="Tyson G.W."/>
            <person name="Hugenholtz P."/>
        </authorList>
    </citation>
    <scope>NUCLEOTIDE SEQUENCE [LARGE SCALE GENOMIC DNA]</scope>
</reference>
<dbReference type="Proteomes" id="UP000030661">
    <property type="component" value="Unassembled WGS sequence"/>
</dbReference>
<proteinExistence type="predicted"/>
<dbReference type="EMBL" id="DF820466">
    <property type="protein sequence ID" value="GAK57544.1"/>
    <property type="molecule type" value="Genomic_DNA"/>
</dbReference>
<keyword evidence="2" id="KW-1185">Reference proteome</keyword>
<gene>
    <name evidence="1" type="ORF">U27_04511</name>
</gene>
<dbReference type="SUPFAM" id="SSF143880">
    <property type="entry name" value="NE0471 N-terminal domain-like"/>
    <property type="match status" value="1"/>
</dbReference>